<dbReference type="Gene3D" id="1.20.1440.340">
    <property type="match status" value="1"/>
</dbReference>
<dbReference type="PROSITE" id="PS00627">
    <property type="entry name" value="GHMP_KINASES_ATP"/>
    <property type="match status" value="1"/>
</dbReference>
<dbReference type="InterPro" id="IPR019741">
    <property type="entry name" value="Galactokinase_CS"/>
</dbReference>
<evidence type="ECO:0000256" key="6">
    <source>
        <dbReference type="ARBA" id="ARBA00022741"/>
    </source>
</evidence>
<keyword evidence="8" id="KW-0067">ATP-binding</keyword>
<keyword evidence="20" id="KW-1185">Reference proteome</keyword>
<evidence type="ECO:0000256" key="9">
    <source>
        <dbReference type="ARBA" id="ARBA00023011"/>
    </source>
</evidence>
<comment type="similarity">
    <text evidence="2">Belongs to the GHMP kinase family. GalK subfamily.</text>
</comment>
<evidence type="ECO:0000256" key="1">
    <source>
        <dbReference type="ARBA" id="ARBA00004947"/>
    </source>
</evidence>
<dbReference type="PIRSF" id="PIRSF000530">
    <property type="entry name" value="Galactokinase"/>
    <property type="match status" value="1"/>
</dbReference>
<keyword evidence="9" id="KW-0444">Lipid biosynthesis</keyword>
<keyword evidence="9" id="KW-0752">Steroid biosynthesis</keyword>
<comment type="caution">
    <text evidence="19">The sequence shown here is derived from an EMBL/GenBank/DDBJ whole genome shotgun (WGS) entry which is preliminary data.</text>
</comment>
<dbReference type="PROSITE" id="PS00106">
    <property type="entry name" value="GALACTOKINASE"/>
    <property type="match status" value="1"/>
</dbReference>
<keyword evidence="9" id="KW-0756">Sterol biosynthesis</keyword>
<keyword evidence="13" id="KW-0119">Carbohydrate metabolism</keyword>
<feature type="domain" description="GHMP kinase N-terminal" evidence="16">
    <location>
        <begin position="128"/>
        <end position="212"/>
    </location>
</feature>
<proteinExistence type="inferred from homology"/>
<dbReference type="InterPro" id="IPR006204">
    <property type="entry name" value="GHMP_kinase_N_dom"/>
</dbReference>
<comment type="pathway">
    <text evidence="1">Carbohydrate metabolism; galactose metabolism.</text>
</comment>
<dbReference type="InterPro" id="IPR014721">
    <property type="entry name" value="Ribsml_uS5_D2-typ_fold_subgr"/>
</dbReference>
<dbReference type="GO" id="GO:0006012">
    <property type="term" value="P:galactose metabolic process"/>
    <property type="evidence" value="ECO:0007669"/>
    <property type="project" value="UniProtKB-KW"/>
</dbReference>
<dbReference type="GO" id="GO:0005829">
    <property type="term" value="C:cytosol"/>
    <property type="evidence" value="ECO:0007669"/>
    <property type="project" value="TreeGrafter"/>
</dbReference>
<dbReference type="InterPro" id="IPR006206">
    <property type="entry name" value="Mevalonate/galactokinase"/>
</dbReference>
<dbReference type="InterPro" id="IPR019539">
    <property type="entry name" value="GalKase_N"/>
</dbReference>
<evidence type="ECO:0000256" key="15">
    <source>
        <dbReference type="ARBA" id="ARBA00049538"/>
    </source>
</evidence>
<dbReference type="InterPro" id="IPR013750">
    <property type="entry name" value="GHMP_kinase_C_dom"/>
</dbReference>
<dbReference type="FunFam" id="3.30.230.10:FF:000056">
    <property type="entry name" value="GAL1p Galactokinase"/>
    <property type="match status" value="1"/>
</dbReference>
<evidence type="ECO:0000256" key="3">
    <source>
        <dbReference type="ARBA" id="ARBA00012315"/>
    </source>
</evidence>
<dbReference type="SUPFAM" id="SSF54211">
    <property type="entry name" value="Ribosomal protein S5 domain 2-like"/>
    <property type="match status" value="1"/>
</dbReference>
<dbReference type="Gene3D" id="3.30.230.10">
    <property type="match status" value="1"/>
</dbReference>
<keyword evidence="5" id="KW-0808">Transferase</keyword>
<dbReference type="InterPro" id="IPR000705">
    <property type="entry name" value="Galactokinase"/>
</dbReference>
<dbReference type="PRINTS" id="PR00959">
    <property type="entry name" value="MEVGALKINASE"/>
</dbReference>
<dbReference type="Pfam" id="PF08544">
    <property type="entry name" value="GHMP_kinases_C"/>
    <property type="match status" value="1"/>
</dbReference>
<feature type="domain" description="GHMP kinase C-terminal" evidence="17">
    <location>
        <begin position="407"/>
        <end position="479"/>
    </location>
</feature>
<evidence type="ECO:0000256" key="10">
    <source>
        <dbReference type="ARBA" id="ARBA00023144"/>
    </source>
</evidence>
<evidence type="ECO:0000256" key="7">
    <source>
        <dbReference type="ARBA" id="ARBA00022777"/>
    </source>
</evidence>
<keyword evidence="6" id="KW-0547">Nucleotide-binding</keyword>
<dbReference type="Gene3D" id="3.30.70.3170">
    <property type="match status" value="1"/>
</dbReference>
<dbReference type="InterPro" id="IPR020568">
    <property type="entry name" value="Ribosomal_Su5_D2-typ_SF"/>
</dbReference>
<dbReference type="GO" id="GO:0004335">
    <property type="term" value="F:galactokinase activity"/>
    <property type="evidence" value="ECO:0007669"/>
    <property type="project" value="UniProtKB-EC"/>
</dbReference>
<dbReference type="EC" id="2.7.1.6" evidence="3"/>
<evidence type="ECO:0000313" key="19">
    <source>
        <dbReference type="EMBL" id="KAF2843636.1"/>
    </source>
</evidence>
<evidence type="ECO:0000259" key="18">
    <source>
        <dbReference type="Pfam" id="PF10509"/>
    </source>
</evidence>
<keyword evidence="11" id="KW-1207">Sterol metabolism</keyword>
<name>A0A9P4SIL8_9PEZI</name>
<feature type="domain" description="Galactokinase N-terminal" evidence="18">
    <location>
        <begin position="31"/>
        <end position="78"/>
    </location>
</feature>
<dbReference type="NCBIfam" id="TIGR00131">
    <property type="entry name" value="gal_kin"/>
    <property type="match status" value="1"/>
</dbReference>
<dbReference type="InterPro" id="IPR036554">
    <property type="entry name" value="GHMP_kinase_C_sf"/>
</dbReference>
<evidence type="ECO:0000259" key="17">
    <source>
        <dbReference type="Pfam" id="PF08544"/>
    </source>
</evidence>
<accession>A0A9P4SIL8</accession>
<evidence type="ECO:0000256" key="14">
    <source>
        <dbReference type="ARBA" id="ARBA00029590"/>
    </source>
</evidence>
<dbReference type="Proteomes" id="UP000799429">
    <property type="component" value="Unassembled WGS sequence"/>
</dbReference>
<protein>
    <recommendedName>
        <fullName evidence="4">Galactokinase</fullName>
        <ecNumber evidence="3">2.7.1.6</ecNumber>
    </recommendedName>
    <alternativeName>
        <fullName evidence="14">Galactose kinase</fullName>
    </alternativeName>
</protein>
<dbReference type="EMBL" id="MU006089">
    <property type="protein sequence ID" value="KAF2843636.1"/>
    <property type="molecule type" value="Genomic_DNA"/>
</dbReference>
<dbReference type="FunFam" id="3.30.70.3170:FF:000002">
    <property type="entry name" value="Galactokinase"/>
    <property type="match status" value="1"/>
</dbReference>
<keyword evidence="10" id="KW-0299">Galactose metabolism</keyword>
<dbReference type="GO" id="GO:0016126">
    <property type="term" value="P:sterol biosynthetic process"/>
    <property type="evidence" value="ECO:0007669"/>
    <property type="project" value="UniProtKB-KW"/>
</dbReference>
<evidence type="ECO:0000259" key="16">
    <source>
        <dbReference type="Pfam" id="PF00288"/>
    </source>
</evidence>
<dbReference type="FunFam" id="1.20.1440.340:FF:000003">
    <property type="entry name" value="GAL1p Galactokinase"/>
    <property type="match status" value="1"/>
</dbReference>
<dbReference type="Pfam" id="PF00288">
    <property type="entry name" value="GHMP_kinases_N"/>
    <property type="match status" value="1"/>
</dbReference>
<dbReference type="GO" id="GO:0005524">
    <property type="term" value="F:ATP binding"/>
    <property type="evidence" value="ECO:0007669"/>
    <property type="project" value="UniProtKB-KW"/>
</dbReference>
<dbReference type="SUPFAM" id="SSF55060">
    <property type="entry name" value="GHMP Kinase, C-terminal domain"/>
    <property type="match status" value="1"/>
</dbReference>
<keyword evidence="7" id="KW-0418">Kinase</keyword>
<dbReference type="Pfam" id="PF10509">
    <property type="entry name" value="GalKase_gal_bdg"/>
    <property type="match status" value="1"/>
</dbReference>
<dbReference type="PRINTS" id="PR00473">
    <property type="entry name" value="GALCTOKINASE"/>
</dbReference>
<keyword evidence="12" id="KW-0753">Steroid metabolism</keyword>
<evidence type="ECO:0000256" key="13">
    <source>
        <dbReference type="ARBA" id="ARBA00023277"/>
    </source>
</evidence>
<gene>
    <name evidence="19" type="ORF">M501DRAFT_947306</name>
</gene>
<evidence type="ECO:0000256" key="12">
    <source>
        <dbReference type="ARBA" id="ARBA00023221"/>
    </source>
</evidence>
<evidence type="ECO:0000256" key="11">
    <source>
        <dbReference type="ARBA" id="ARBA00023166"/>
    </source>
</evidence>
<dbReference type="GO" id="GO:0000411">
    <property type="term" value="P:positive regulation of transcription by galactose"/>
    <property type="evidence" value="ECO:0007669"/>
    <property type="project" value="UniProtKB-ARBA"/>
</dbReference>
<sequence>MKVPTATSLGHIYPEDALQTQQKRLDDLLASFKSIYGRPANFVSRSPGRVNIIGEHIDYSLYEVLPMAVTQDILIAVAENPESRNLRVANVYSEKFSSREFEVPTEGEIEIDASSLEWTNYFKAGFRGASKLLQRKRNSFVSVGMDILVHGNVPSGGGMSSSAAFVCASTLAVLRANGEDAINKKELVELAIVSERSVGVNSGGMDQSASVFPLRGSAIYVSFKPELSVKSVQFPETKPELTFVVAQSFVAADKHTTAPVCYNLRVVECTLAAVVLAKISGLKRALPKDSSPLEVSLRGFQDIYFEEKDGIADNTTVSVDEFQVQLEKLVQYTQDYLPQEEGYTREQISDITGISIDDLKSRFESTFKVHADRFKLRQRALHVFTEALRVNEFYSLLTSSSPSENLLEHLGELMNETQNSCRDVYDCSCPELDELCTLARRAGSYGSRLTGAGWGGCSVHLVPKDKVDAVKNAWITKYYRKKWPDISDERLEEAIVVSKPGSGSSIIKVEGGV</sequence>
<reference evidence="19" key="1">
    <citation type="journal article" date="2020" name="Stud. Mycol.">
        <title>101 Dothideomycetes genomes: a test case for predicting lifestyles and emergence of pathogens.</title>
        <authorList>
            <person name="Haridas S."/>
            <person name="Albert R."/>
            <person name="Binder M."/>
            <person name="Bloem J."/>
            <person name="Labutti K."/>
            <person name="Salamov A."/>
            <person name="Andreopoulos B."/>
            <person name="Baker S."/>
            <person name="Barry K."/>
            <person name="Bills G."/>
            <person name="Bluhm B."/>
            <person name="Cannon C."/>
            <person name="Castanera R."/>
            <person name="Culley D."/>
            <person name="Daum C."/>
            <person name="Ezra D."/>
            <person name="Gonzalez J."/>
            <person name="Henrissat B."/>
            <person name="Kuo A."/>
            <person name="Liang C."/>
            <person name="Lipzen A."/>
            <person name="Lutzoni F."/>
            <person name="Magnuson J."/>
            <person name="Mondo S."/>
            <person name="Nolan M."/>
            <person name="Ohm R."/>
            <person name="Pangilinan J."/>
            <person name="Park H.-J."/>
            <person name="Ramirez L."/>
            <person name="Alfaro M."/>
            <person name="Sun H."/>
            <person name="Tritt A."/>
            <person name="Yoshinaga Y."/>
            <person name="Zwiers L.-H."/>
            <person name="Turgeon B."/>
            <person name="Goodwin S."/>
            <person name="Spatafora J."/>
            <person name="Crous P."/>
            <person name="Grigoriev I."/>
        </authorList>
    </citation>
    <scope>NUCLEOTIDE SEQUENCE</scope>
    <source>
        <strain evidence="19">CBS 101060</strain>
    </source>
</reference>
<keyword evidence="12" id="KW-0443">Lipid metabolism</keyword>
<evidence type="ECO:0000256" key="5">
    <source>
        <dbReference type="ARBA" id="ARBA00022679"/>
    </source>
</evidence>
<dbReference type="PANTHER" id="PTHR10457">
    <property type="entry name" value="MEVALONATE KINASE/GALACTOKINASE"/>
    <property type="match status" value="1"/>
</dbReference>
<evidence type="ECO:0000313" key="20">
    <source>
        <dbReference type="Proteomes" id="UP000799429"/>
    </source>
</evidence>
<dbReference type="AlphaFoldDB" id="A0A9P4SIL8"/>
<evidence type="ECO:0000256" key="4">
    <source>
        <dbReference type="ARBA" id="ARBA00019487"/>
    </source>
</evidence>
<evidence type="ECO:0000256" key="8">
    <source>
        <dbReference type="ARBA" id="ARBA00022840"/>
    </source>
</evidence>
<comment type="catalytic activity">
    <reaction evidence="15">
        <text>alpha-D-galactose + ATP = alpha-D-galactose 1-phosphate + ADP + H(+)</text>
        <dbReference type="Rhea" id="RHEA:13553"/>
        <dbReference type="ChEBI" id="CHEBI:15378"/>
        <dbReference type="ChEBI" id="CHEBI:28061"/>
        <dbReference type="ChEBI" id="CHEBI:30616"/>
        <dbReference type="ChEBI" id="CHEBI:58336"/>
        <dbReference type="ChEBI" id="CHEBI:456216"/>
        <dbReference type="EC" id="2.7.1.6"/>
    </reaction>
    <physiologicalReaction direction="left-to-right" evidence="15">
        <dbReference type="Rhea" id="RHEA:13554"/>
    </physiologicalReaction>
</comment>
<dbReference type="PANTHER" id="PTHR10457:SF7">
    <property type="entry name" value="GALACTOKINASE-RELATED"/>
    <property type="match status" value="1"/>
</dbReference>
<evidence type="ECO:0000256" key="2">
    <source>
        <dbReference type="ARBA" id="ARBA00006566"/>
    </source>
</evidence>
<dbReference type="OrthoDB" id="187738at2759"/>
<dbReference type="InterPro" id="IPR006203">
    <property type="entry name" value="GHMP_knse_ATP-bd_CS"/>
</dbReference>
<organism evidence="19 20">
    <name type="scientific">Patellaria atrata CBS 101060</name>
    <dbReference type="NCBI Taxonomy" id="1346257"/>
    <lineage>
        <taxon>Eukaryota</taxon>
        <taxon>Fungi</taxon>
        <taxon>Dikarya</taxon>
        <taxon>Ascomycota</taxon>
        <taxon>Pezizomycotina</taxon>
        <taxon>Dothideomycetes</taxon>
        <taxon>Dothideomycetes incertae sedis</taxon>
        <taxon>Patellariales</taxon>
        <taxon>Patellariaceae</taxon>
        <taxon>Patellaria</taxon>
    </lineage>
</organism>